<name>A0A5J6DBQ2_9CAUD</name>
<accession>A0A5J6DBQ2</accession>
<reference evidence="1 2" key="1">
    <citation type="submission" date="2019-07" db="EMBL/GenBank/DDBJ databases">
        <title>Complete genome sequence of bacteriophages infecting Erwinia pyrifoliae.</title>
        <authorList>
            <person name="Kim S.G."/>
            <person name="Park S.C."/>
        </authorList>
    </citation>
    <scope>NUCLEOTIDE SEQUENCE [LARGE SCALE GENOMIC DNA]</scope>
</reference>
<organism evidence="1 2">
    <name type="scientific">Erwinia phage pEp_SNUABM_01</name>
    <dbReference type="NCBI Taxonomy" id="2601643"/>
    <lineage>
        <taxon>Viruses</taxon>
        <taxon>Duplodnaviria</taxon>
        <taxon>Heunggongvirae</taxon>
        <taxon>Uroviricota</taxon>
        <taxon>Caudoviricetes</taxon>
        <taxon>Vequintavirinae</taxon>
        <taxon>Henunavirus</taxon>
        <taxon>Henunavirus SNUABM01</taxon>
    </lineage>
</organism>
<protein>
    <submittedName>
        <fullName evidence="1">Uncharacterized protein</fullName>
    </submittedName>
</protein>
<dbReference type="Proteomes" id="UP000326545">
    <property type="component" value="Segment"/>
</dbReference>
<sequence length="84" mass="9744">MFKLKLVYKSDTTDNGEYLEHESAHKTLDDALEEANDIAFDHTGFNLENWKYVASFGEEGGLYYFYPVDGNRTIKYAIRIIRLA</sequence>
<gene>
    <name evidence="1" type="ORF">pEpSNUABM01_119</name>
</gene>
<dbReference type="EMBL" id="MN184887">
    <property type="protein sequence ID" value="QEQ94945.1"/>
    <property type="molecule type" value="Genomic_DNA"/>
</dbReference>
<proteinExistence type="predicted"/>
<keyword evidence="2" id="KW-1185">Reference proteome</keyword>
<evidence type="ECO:0000313" key="1">
    <source>
        <dbReference type="EMBL" id="QEQ94945.1"/>
    </source>
</evidence>
<evidence type="ECO:0000313" key="2">
    <source>
        <dbReference type="Proteomes" id="UP000326545"/>
    </source>
</evidence>